<gene>
    <name evidence="1" type="ORF">WYH_01626</name>
</gene>
<name>A0A0F7KTT9_9SPHN</name>
<reference evidence="1" key="1">
    <citation type="submission" date="2015-05" db="EMBL/GenBank/DDBJ databases">
        <title>The complete genome of Altererythrobacter atlanticus strain 26DY36.</title>
        <authorList>
            <person name="Wu Y.-H."/>
            <person name="Cheng H."/>
            <person name="Wu X.-W."/>
        </authorList>
    </citation>
    <scope>NUCLEOTIDE SEQUENCE [LARGE SCALE GENOMIC DNA]</scope>
    <source>
        <strain evidence="1">26DY36</strain>
    </source>
</reference>
<dbReference type="KEGG" id="aay:WYH_01626"/>
<protein>
    <submittedName>
        <fullName evidence="1">Uncharacterized protein</fullName>
    </submittedName>
</protein>
<dbReference type="EMBL" id="CP011452">
    <property type="protein sequence ID" value="AKH42662.1"/>
    <property type="molecule type" value="Genomic_DNA"/>
</dbReference>
<evidence type="ECO:0000313" key="1">
    <source>
        <dbReference type="EMBL" id="AKH42662.1"/>
    </source>
</evidence>
<dbReference type="RefSeq" id="WP_156320093.1">
    <property type="nucleotide sequence ID" value="NZ_CP011452.2"/>
</dbReference>
<organism evidence="1 2">
    <name type="scientific">Croceibacterium atlanticum</name>
    <dbReference type="NCBI Taxonomy" id="1267766"/>
    <lineage>
        <taxon>Bacteria</taxon>
        <taxon>Pseudomonadati</taxon>
        <taxon>Pseudomonadota</taxon>
        <taxon>Alphaproteobacteria</taxon>
        <taxon>Sphingomonadales</taxon>
        <taxon>Erythrobacteraceae</taxon>
        <taxon>Croceibacterium</taxon>
    </lineage>
</organism>
<dbReference type="Proteomes" id="UP000034392">
    <property type="component" value="Chromosome"/>
</dbReference>
<evidence type="ECO:0000313" key="2">
    <source>
        <dbReference type="Proteomes" id="UP000034392"/>
    </source>
</evidence>
<keyword evidence="2" id="KW-1185">Reference proteome</keyword>
<sequence length="57" mass="6108">MQTGQAGRRKEPLHVWMMALVLALAAFAGAALGLVWQSSGLGDDPAEERAEEEPTKD</sequence>
<dbReference type="AlphaFoldDB" id="A0A0F7KTT9"/>
<accession>A0A0F7KTT9</accession>
<proteinExistence type="predicted"/>
<dbReference type="PATRIC" id="fig|1267766.3.peg.1634"/>